<dbReference type="InterPro" id="IPR008928">
    <property type="entry name" value="6-hairpin_glycosidase_sf"/>
</dbReference>
<sequence>MTGGLQPFLSDGIVALRAPTQVWSGRDGELGRHAIDGLYHGDTRFLRATALTYGGAEDETETAPEWIALAERTASEVAFDAVLRAVDDDWPDPKVRLQRVRTVADGRLDERLTVRSHLAEPLALRLRLRLTPDFAPLQEVKAGATPTATWTATRGGDAPDAVDIDAGGARMRIAASGARVAADAEVTIDWMLTCPPRGEVEVAWSAVVADPSLVVRAAAAPAPWAARPPDPGTDPRLARWVRRALSDLDALRLTLPGHPDDEFLAAGTPWFLTLFGRDALWAARLLLPVDAAIAASTLRVLARLQGRATDPATAEEPGKILHELRAGELRMPGEGIILPPRYYGTVDATPLWVCLLGEAAGAGMAEDEVRALLPALEAALGWMRAGAGDDGFLEYVDETGRGLSNQGWKDSGDSIQWRTGALAAGPIALCEVQGYAYEAAHAGADLLERFGRDGADDVREWADALRTRFQERFWVTTEEGTYPAIALGRDGKGVDTLTSNIGHLLGTGILDPAQEAEVAALLTGPTMSSGFGLRTMSTRGAGYWPLSYHGGSVWAHDTAIVARGMARAGLRDDARVLVEGLLAAADAFGYRMPELHAGDSAELTPAPAPYPAACRPQAWSAAAAVACLAIARG</sequence>
<dbReference type="InterPro" id="IPR054491">
    <property type="entry name" value="MGH1-like_GH"/>
</dbReference>
<accession>A0A5C8I918</accession>
<dbReference type="Pfam" id="PF14742">
    <property type="entry name" value="GDE_N_bis"/>
    <property type="match status" value="1"/>
</dbReference>
<dbReference type="Pfam" id="PF22422">
    <property type="entry name" value="MGH1-like_GH"/>
    <property type="match status" value="1"/>
</dbReference>
<dbReference type="OrthoDB" id="9759959at2"/>
<name>A0A5C8I918_9MICO</name>
<dbReference type="AlphaFoldDB" id="A0A5C8I918"/>
<dbReference type="InterPro" id="IPR032856">
    <property type="entry name" value="GDE_N_bis"/>
</dbReference>
<dbReference type="EMBL" id="VRSX01000002">
    <property type="protein sequence ID" value="TXK14345.1"/>
    <property type="molecule type" value="Genomic_DNA"/>
</dbReference>
<protein>
    <submittedName>
        <fullName evidence="3">Amylo-alpha-1,6-glucosidase</fullName>
    </submittedName>
</protein>
<dbReference type="SUPFAM" id="SSF48208">
    <property type="entry name" value="Six-hairpin glycosidases"/>
    <property type="match status" value="1"/>
</dbReference>
<feature type="domain" description="Mannosylglycerate hydrolase MGH1-like glycoside hydrolase" evidence="2">
    <location>
        <begin position="365"/>
        <end position="585"/>
    </location>
</feature>
<dbReference type="Proteomes" id="UP000321949">
    <property type="component" value="Unassembled WGS sequence"/>
</dbReference>
<dbReference type="RefSeq" id="WP_147051295.1">
    <property type="nucleotide sequence ID" value="NZ_BKAH01000016.1"/>
</dbReference>
<evidence type="ECO:0000259" key="1">
    <source>
        <dbReference type="Pfam" id="PF14742"/>
    </source>
</evidence>
<organism evidence="3 4">
    <name type="scientific">Microbacterium saccharophilum</name>
    <dbReference type="NCBI Taxonomy" id="1213358"/>
    <lineage>
        <taxon>Bacteria</taxon>
        <taxon>Bacillati</taxon>
        <taxon>Actinomycetota</taxon>
        <taxon>Actinomycetes</taxon>
        <taxon>Micrococcales</taxon>
        <taxon>Microbacteriaceae</taxon>
        <taxon>Microbacterium</taxon>
    </lineage>
</organism>
<feature type="domain" description="Putative glycogen debranching enzyme N-terminal" evidence="1">
    <location>
        <begin position="18"/>
        <end position="204"/>
    </location>
</feature>
<dbReference type="GO" id="GO:0005975">
    <property type="term" value="P:carbohydrate metabolic process"/>
    <property type="evidence" value="ECO:0007669"/>
    <property type="project" value="InterPro"/>
</dbReference>
<keyword evidence="4" id="KW-1185">Reference proteome</keyword>
<reference evidence="3 4" key="1">
    <citation type="submission" date="2019-08" db="EMBL/GenBank/DDBJ databases">
        <authorList>
            <person name="Dong K."/>
        </authorList>
    </citation>
    <scope>NUCLEOTIDE SEQUENCE [LARGE SCALE GENOMIC DNA]</scope>
    <source>
        <strain evidence="3 4">K-1</strain>
    </source>
</reference>
<gene>
    <name evidence="3" type="ORF">FVP74_07220</name>
</gene>
<comment type="caution">
    <text evidence="3">The sequence shown here is derived from an EMBL/GenBank/DDBJ whole genome shotgun (WGS) entry which is preliminary data.</text>
</comment>
<evidence type="ECO:0000313" key="4">
    <source>
        <dbReference type="Proteomes" id="UP000321949"/>
    </source>
</evidence>
<proteinExistence type="predicted"/>
<evidence type="ECO:0000313" key="3">
    <source>
        <dbReference type="EMBL" id="TXK14345.1"/>
    </source>
</evidence>
<dbReference type="Gene3D" id="1.50.10.10">
    <property type="match status" value="1"/>
</dbReference>
<evidence type="ECO:0000259" key="2">
    <source>
        <dbReference type="Pfam" id="PF22422"/>
    </source>
</evidence>
<dbReference type="InterPro" id="IPR012341">
    <property type="entry name" value="6hp_glycosidase-like_sf"/>
</dbReference>